<name>G8TVQ7_SULAD</name>
<evidence type="ECO:0000313" key="2">
    <source>
        <dbReference type="EMBL" id="AEW03696.1"/>
    </source>
</evidence>
<dbReference type="AlphaFoldDB" id="G8TVQ7"/>
<evidence type="ECO:0000313" key="3">
    <source>
        <dbReference type="Proteomes" id="UP000005439"/>
    </source>
</evidence>
<keyword evidence="3" id="KW-1185">Reference proteome</keyword>
<dbReference type="HOGENOM" id="CLU_1053464_0_0_9"/>
<sequence length="264" mass="29879">MDYVWNRVPVVTPRRYLGWGGHGGSRPILLETVDGRIVHVKLQHNPQSTRSLINDWVGTLLASALGVPVPEVVLVALDRSHLVDIPILTRLRWYPGWQFGTRFLANARKFSADTPLTRLTNWSDLPLLALYELWVYNNDVKFSHLLWTPDPVPRFLMADHGFIFPGGPDWTPAILTRQRDTIPSIGPLTALARSVPYPFRFDEALTILGAVTEDDLLSLMASVPRGWGFSGTDQKAAARFLVNRQPRLSAWARRLQRVWNSKTV</sequence>
<dbReference type="PATRIC" id="fig|679936.5.peg.130"/>
<reference evidence="3" key="1">
    <citation type="submission" date="2011-12" db="EMBL/GenBank/DDBJ databases">
        <title>The complete genome of chromosome of Sulfobacillus acidophilus DSM 10332.</title>
        <authorList>
            <person name="Lucas S."/>
            <person name="Han J."/>
            <person name="Lapidus A."/>
            <person name="Bruce D."/>
            <person name="Goodwin L."/>
            <person name="Pitluck S."/>
            <person name="Peters L."/>
            <person name="Kyrpides N."/>
            <person name="Mavromatis K."/>
            <person name="Ivanova N."/>
            <person name="Mikhailova N."/>
            <person name="Chertkov O."/>
            <person name="Saunders E."/>
            <person name="Detter J.C."/>
            <person name="Tapia R."/>
            <person name="Han C."/>
            <person name="Land M."/>
            <person name="Hauser L."/>
            <person name="Markowitz V."/>
            <person name="Cheng J.-F."/>
            <person name="Hugenholtz P."/>
            <person name="Woyke T."/>
            <person name="Wu D."/>
            <person name="Pukall R."/>
            <person name="Gehrich-Schroeter G."/>
            <person name="Schneider S."/>
            <person name="Klenk H.-P."/>
            <person name="Eisen J.A."/>
        </authorList>
    </citation>
    <scope>NUCLEOTIDE SEQUENCE [LARGE SCALE GENOMIC DNA]</scope>
    <source>
        <strain evidence="3">ATCC 700253 / DSM 10332 / NAL</strain>
    </source>
</reference>
<reference evidence="2 3" key="2">
    <citation type="journal article" date="2012" name="Stand. Genomic Sci.">
        <title>Complete genome sequence of the moderately thermophilic mineral-sulfide-oxidizing firmicute Sulfobacillus acidophilus type strain (NAL(T)).</title>
        <authorList>
            <person name="Anderson I."/>
            <person name="Chertkov O."/>
            <person name="Chen A."/>
            <person name="Saunders E."/>
            <person name="Lapidus A."/>
            <person name="Nolan M."/>
            <person name="Lucas S."/>
            <person name="Hammon N."/>
            <person name="Deshpande S."/>
            <person name="Cheng J.F."/>
            <person name="Han C."/>
            <person name="Tapia R."/>
            <person name="Goodwin L.A."/>
            <person name="Pitluck S."/>
            <person name="Liolios K."/>
            <person name="Pagani I."/>
            <person name="Ivanova N."/>
            <person name="Mikhailova N."/>
            <person name="Pati A."/>
            <person name="Palaniappan K."/>
            <person name="Land M."/>
            <person name="Pan C."/>
            <person name="Rohde M."/>
            <person name="Pukall R."/>
            <person name="Goker M."/>
            <person name="Detter J.C."/>
            <person name="Woyke T."/>
            <person name="Bristow J."/>
            <person name="Eisen J.A."/>
            <person name="Markowitz V."/>
            <person name="Hugenholtz P."/>
            <person name="Kyrpides N.C."/>
            <person name="Klenk H.P."/>
            <person name="Mavromatis K."/>
        </authorList>
    </citation>
    <scope>NUCLEOTIDE SEQUENCE [LARGE SCALE GENOMIC DNA]</scope>
    <source>
        <strain evidence="3">ATCC 700253 / DSM 10332 / NAL</strain>
    </source>
</reference>
<gene>
    <name evidence="2" type="ordered locus">Sulac_0123</name>
</gene>
<feature type="domain" description="HipA-like kinase" evidence="1">
    <location>
        <begin position="22"/>
        <end position="143"/>
    </location>
</feature>
<organism evidence="2 3">
    <name type="scientific">Sulfobacillus acidophilus (strain ATCC 700253 / DSM 10332 / NAL)</name>
    <dbReference type="NCBI Taxonomy" id="679936"/>
    <lineage>
        <taxon>Bacteria</taxon>
        <taxon>Bacillati</taxon>
        <taxon>Bacillota</taxon>
        <taxon>Clostridia</taxon>
        <taxon>Eubacteriales</taxon>
        <taxon>Clostridiales Family XVII. Incertae Sedis</taxon>
        <taxon>Sulfobacillus</taxon>
    </lineage>
</organism>
<evidence type="ECO:0000259" key="1">
    <source>
        <dbReference type="Pfam" id="PF20613"/>
    </source>
</evidence>
<proteinExistence type="predicted"/>
<dbReference type="KEGG" id="sap:Sulac_0123"/>
<dbReference type="Pfam" id="PF20613">
    <property type="entry name" value="HipA_2"/>
    <property type="match status" value="1"/>
</dbReference>
<accession>G8TVQ7</accession>
<dbReference type="InterPro" id="IPR046748">
    <property type="entry name" value="HipA_2"/>
</dbReference>
<protein>
    <recommendedName>
        <fullName evidence="1">HipA-like kinase domain-containing protein</fullName>
    </recommendedName>
</protein>
<dbReference type="EMBL" id="CP003179">
    <property type="protein sequence ID" value="AEW03696.1"/>
    <property type="molecule type" value="Genomic_DNA"/>
</dbReference>
<dbReference type="STRING" id="679936.Sulac_0123"/>
<dbReference type="Proteomes" id="UP000005439">
    <property type="component" value="Chromosome"/>
</dbReference>